<evidence type="ECO:0000256" key="1">
    <source>
        <dbReference type="SAM" id="Phobius"/>
    </source>
</evidence>
<dbReference type="RefSeq" id="WP_043121300.1">
    <property type="nucleotide sequence ID" value="NZ_JTDL01000082.1"/>
</dbReference>
<dbReference type="InterPro" id="IPR033458">
    <property type="entry name" value="DUF5134"/>
</dbReference>
<gene>
    <name evidence="2" type="ORF">LK10_06565</name>
</gene>
<feature type="transmembrane region" description="Helical" evidence="1">
    <location>
        <begin position="61"/>
        <end position="80"/>
    </location>
</feature>
<dbReference type="EMBL" id="JTDL01000082">
    <property type="protein sequence ID" value="KHL04208.1"/>
    <property type="molecule type" value="Genomic_DNA"/>
</dbReference>
<comment type="caution">
    <text evidence="2">The sequence shown here is derived from an EMBL/GenBank/DDBJ whole genome shotgun (WGS) entry which is preliminary data.</text>
</comment>
<protein>
    <recommendedName>
        <fullName evidence="4">DUF5134 domain-containing protein</fullName>
    </recommendedName>
</protein>
<dbReference type="Proteomes" id="UP000030982">
    <property type="component" value="Unassembled WGS sequence"/>
</dbReference>
<keyword evidence="3" id="KW-1185">Reference proteome</keyword>
<sequence length="228" mass="24282">MTGNIVLQWLVTVLAAAVVAFYVPDLSQRHGPRTRLNAVLHLVMAAGMTAMVWPFGMAIPALVGALVFAGAAAVYGYQILVPEPHRSSSGLESHHHRGVLLWYHLLMMVAMAWMYVAMGLSMASMKAPRPSAMAMPMPMHMSAGAEPAMPMNPAPGTGMSRVLSGWPALASWVCLLLFVVALVVFAGLLLRSVARRGSGQSASERRRTAASVCMAAVMLMGFGLLVLP</sequence>
<dbReference type="Pfam" id="PF17197">
    <property type="entry name" value="DUF5134"/>
    <property type="match status" value="1"/>
</dbReference>
<evidence type="ECO:0000313" key="3">
    <source>
        <dbReference type="Proteomes" id="UP000030982"/>
    </source>
</evidence>
<keyword evidence="1" id="KW-0812">Transmembrane</keyword>
<feature type="transmembrane region" description="Helical" evidence="1">
    <location>
        <begin position="6"/>
        <end position="24"/>
    </location>
</feature>
<feature type="transmembrane region" description="Helical" evidence="1">
    <location>
        <begin position="36"/>
        <end position="55"/>
    </location>
</feature>
<accession>A0A0B2AQR7</accession>
<keyword evidence="1" id="KW-1133">Transmembrane helix</keyword>
<keyword evidence="1" id="KW-0472">Membrane</keyword>
<feature type="transmembrane region" description="Helical" evidence="1">
    <location>
        <begin position="101"/>
        <end position="123"/>
    </location>
</feature>
<dbReference type="AlphaFoldDB" id="A0A0B2AQR7"/>
<evidence type="ECO:0000313" key="2">
    <source>
        <dbReference type="EMBL" id="KHL04208.1"/>
    </source>
</evidence>
<feature type="transmembrane region" description="Helical" evidence="1">
    <location>
        <begin position="209"/>
        <end position="227"/>
    </location>
</feature>
<name>A0A0B2AQR7_9MICC</name>
<reference evidence="2 3" key="1">
    <citation type="submission" date="2014-09" db="EMBL/GenBank/DDBJ databases">
        <title>Genome sequence of Sinomonas sp. MUSC 117.</title>
        <authorList>
            <person name="Lee L.-H."/>
        </authorList>
    </citation>
    <scope>NUCLEOTIDE SEQUENCE [LARGE SCALE GENOMIC DNA]</scope>
    <source>
        <strain evidence="2 3">MUSC 117</strain>
    </source>
</reference>
<organism evidence="2 3">
    <name type="scientific">Sinomonas humi</name>
    <dbReference type="NCBI Taxonomy" id="1338436"/>
    <lineage>
        <taxon>Bacteria</taxon>
        <taxon>Bacillati</taxon>
        <taxon>Actinomycetota</taxon>
        <taxon>Actinomycetes</taxon>
        <taxon>Micrococcales</taxon>
        <taxon>Micrococcaceae</taxon>
        <taxon>Sinomonas</taxon>
    </lineage>
</organism>
<evidence type="ECO:0008006" key="4">
    <source>
        <dbReference type="Google" id="ProtNLM"/>
    </source>
</evidence>
<feature type="transmembrane region" description="Helical" evidence="1">
    <location>
        <begin position="169"/>
        <end position="189"/>
    </location>
</feature>
<proteinExistence type="predicted"/>